<keyword evidence="5" id="KW-1185">Reference proteome</keyword>
<protein>
    <recommendedName>
        <fullName evidence="3">OmpR/PhoB-type domain-containing protein</fullName>
    </recommendedName>
</protein>
<proteinExistence type="predicted"/>
<evidence type="ECO:0000313" key="5">
    <source>
        <dbReference type="Proteomes" id="UP001500994"/>
    </source>
</evidence>
<dbReference type="Gene3D" id="1.10.10.10">
    <property type="entry name" value="Winged helix-like DNA-binding domain superfamily/Winged helix DNA-binding domain"/>
    <property type="match status" value="1"/>
</dbReference>
<dbReference type="SMART" id="SM00862">
    <property type="entry name" value="Trans_reg_C"/>
    <property type="match status" value="1"/>
</dbReference>
<dbReference type="Pfam" id="PF00486">
    <property type="entry name" value="Trans_reg_C"/>
    <property type="match status" value="1"/>
</dbReference>
<dbReference type="RefSeq" id="WP_344575248.1">
    <property type="nucleotide sequence ID" value="NZ_BAAARK010000006.1"/>
</dbReference>
<feature type="domain" description="OmpR/PhoB-type" evidence="3">
    <location>
        <begin position="69"/>
        <end position="164"/>
    </location>
</feature>
<sequence length="170" mass="18984">MRRDQPDVRLIRWPAESFKRRRCAAEGGLRLLIVDGGAPPPLCADVREDWVRVPVSREDLDARVAALRARSYAYTVPRIDPSGALRFGERVVAVSPVETALLGLLTTAFRSLVPREELLDCLAEHRARNTRNALDLHITRLRRRIRPVGLAMQTVRGHGYILAPAQAPGP</sequence>
<organism evidence="4 5">
    <name type="scientific">Streptomyces lunalinharesii</name>
    <dbReference type="NCBI Taxonomy" id="333384"/>
    <lineage>
        <taxon>Bacteria</taxon>
        <taxon>Bacillati</taxon>
        <taxon>Actinomycetota</taxon>
        <taxon>Actinomycetes</taxon>
        <taxon>Kitasatosporales</taxon>
        <taxon>Streptomycetaceae</taxon>
        <taxon>Streptomyces</taxon>
    </lineage>
</organism>
<evidence type="ECO:0000313" key="4">
    <source>
        <dbReference type="EMBL" id="GAA2657975.1"/>
    </source>
</evidence>
<keyword evidence="1 2" id="KW-0238">DNA-binding</keyword>
<comment type="caution">
    <text evidence="4">The sequence shown here is derived from an EMBL/GenBank/DDBJ whole genome shotgun (WGS) entry which is preliminary data.</text>
</comment>
<dbReference type="InterPro" id="IPR016032">
    <property type="entry name" value="Sig_transdc_resp-reg_C-effctor"/>
</dbReference>
<evidence type="ECO:0000259" key="3">
    <source>
        <dbReference type="PROSITE" id="PS51755"/>
    </source>
</evidence>
<dbReference type="InterPro" id="IPR001867">
    <property type="entry name" value="OmpR/PhoB-type_DNA-bd"/>
</dbReference>
<accession>A0ABN3RQ50</accession>
<dbReference type="SUPFAM" id="SSF46894">
    <property type="entry name" value="C-terminal effector domain of the bipartite response regulators"/>
    <property type="match status" value="1"/>
</dbReference>
<gene>
    <name evidence="4" type="ORF">GCM10009864_25720</name>
</gene>
<reference evidence="4 5" key="1">
    <citation type="journal article" date="2019" name="Int. J. Syst. Evol. Microbiol.">
        <title>The Global Catalogue of Microorganisms (GCM) 10K type strain sequencing project: providing services to taxonomists for standard genome sequencing and annotation.</title>
        <authorList>
            <consortium name="The Broad Institute Genomics Platform"/>
            <consortium name="The Broad Institute Genome Sequencing Center for Infectious Disease"/>
            <person name="Wu L."/>
            <person name="Ma J."/>
        </authorList>
    </citation>
    <scope>NUCLEOTIDE SEQUENCE [LARGE SCALE GENOMIC DNA]</scope>
    <source>
        <strain evidence="4 5">JCM 16374</strain>
    </source>
</reference>
<evidence type="ECO:0000256" key="1">
    <source>
        <dbReference type="ARBA" id="ARBA00023125"/>
    </source>
</evidence>
<dbReference type="PROSITE" id="PS51755">
    <property type="entry name" value="OMPR_PHOB"/>
    <property type="match status" value="1"/>
</dbReference>
<name>A0ABN3RQ50_9ACTN</name>
<dbReference type="EMBL" id="BAAARK010000006">
    <property type="protein sequence ID" value="GAA2657975.1"/>
    <property type="molecule type" value="Genomic_DNA"/>
</dbReference>
<evidence type="ECO:0000256" key="2">
    <source>
        <dbReference type="PROSITE-ProRule" id="PRU01091"/>
    </source>
</evidence>
<feature type="DNA-binding region" description="OmpR/PhoB-type" evidence="2">
    <location>
        <begin position="69"/>
        <end position="164"/>
    </location>
</feature>
<dbReference type="InterPro" id="IPR036388">
    <property type="entry name" value="WH-like_DNA-bd_sf"/>
</dbReference>
<dbReference type="CDD" id="cd00383">
    <property type="entry name" value="trans_reg_C"/>
    <property type="match status" value="1"/>
</dbReference>
<dbReference type="Proteomes" id="UP001500994">
    <property type="component" value="Unassembled WGS sequence"/>
</dbReference>